<proteinExistence type="predicted"/>
<dbReference type="Proteomes" id="UP000692954">
    <property type="component" value="Unassembled WGS sequence"/>
</dbReference>
<keyword evidence="2" id="KW-1185">Reference proteome</keyword>
<dbReference type="AlphaFoldDB" id="A0A8S1RQS4"/>
<name>A0A8S1RQS4_9CILI</name>
<evidence type="ECO:0000313" key="2">
    <source>
        <dbReference type="Proteomes" id="UP000692954"/>
    </source>
</evidence>
<protein>
    <submittedName>
        <fullName evidence="1">Uncharacterized protein</fullName>
    </submittedName>
</protein>
<gene>
    <name evidence="1" type="ORF">PSON_ATCC_30995.1.T1980029</name>
</gene>
<dbReference type="EMBL" id="CAJJDN010000198">
    <property type="protein sequence ID" value="CAD8128854.1"/>
    <property type="molecule type" value="Genomic_DNA"/>
</dbReference>
<reference evidence="1" key="1">
    <citation type="submission" date="2021-01" db="EMBL/GenBank/DDBJ databases">
        <authorList>
            <consortium name="Genoscope - CEA"/>
            <person name="William W."/>
        </authorList>
    </citation>
    <scope>NUCLEOTIDE SEQUENCE</scope>
</reference>
<organism evidence="1 2">
    <name type="scientific">Paramecium sonneborni</name>
    <dbReference type="NCBI Taxonomy" id="65129"/>
    <lineage>
        <taxon>Eukaryota</taxon>
        <taxon>Sar</taxon>
        <taxon>Alveolata</taxon>
        <taxon>Ciliophora</taxon>
        <taxon>Intramacronucleata</taxon>
        <taxon>Oligohymenophorea</taxon>
        <taxon>Peniculida</taxon>
        <taxon>Parameciidae</taxon>
        <taxon>Paramecium</taxon>
    </lineage>
</organism>
<accession>A0A8S1RQS4</accession>
<sequence length="120" mass="14313">MDCKLELTKLFECWRIFQNDIILRIWLEDRILEIIKQQLLQVNQSLIEQLVMPLYMILGSTVMTQKQEGRSISIKIKRLVGDMDIVYSRKRLGNRDKQRKTFVIELKLLLKAQSTIFLMN</sequence>
<evidence type="ECO:0000313" key="1">
    <source>
        <dbReference type="EMBL" id="CAD8128854.1"/>
    </source>
</evidence>
<comment type="caution">
    <text evidence="1">The sequence shown here is derived from an EMBL/GenBank/DDBJ whole genome shotgun (WGS) entry which is preliminary data.</text>
</comment>